<protein>
    <submittedName>
        <fullName evidence="2">Uncharacterized protein</fullName>
    </submittedName>
</protein>
<dbReference type="Proteomes" id="UP001488838">
    <property type="component" value="Unassembled WGS sequence"/>
</dbReference>
<evidence type="ECO:0000313" key="3">
    <source>
        <dbReference type="Proteomes" id="UP001488838"/>
    </source>
</evidence>
<accession>A0AAW0J1V4</accession>
<reference evidence="2 3" key="1">
    <citation type="journal article" date="2023" name="bioRxiv">
        <title>Conserved and derived expression patterns and positive selection on dental genes reveal complex evolutionary context of ever-growing rodent molars.</title>
        <authorList>
            <person name="Calamari Z.T."/>
            <person name="Song A."/>
            <person name="Cohen E."/>
            <person name="Akter M."/>
            <person name="Roy R.D."/>
            <person name="Hallikas O."/>
            <person name="Christensen M.M."/>
            <person name="Li P."/>
            <person name="Marangoni P."/>
            <person name="Jernvall J."/>
            <person name="Klein O.D."/>
        </authorList>
    </citation>
    <scope>NUCLEOTIDE SEQUENCE [LARGE SCALE GENOMIC DNA]</scope>
    <source>
        <strain evidence="2">V071</strain>
    </source>
</reference>
<feature type="compositionally biased region" description="Basic residues" evidence="1">
    <location>
        <begin position="1"/>
        <end position="12"/>
    </location>
</feature>
<keyword evidence="3" id="KW-1185">Reference proteome</keyword>
<name>A0AAW0J1V4_MYOGA</name>
<evidence type="ECO:0000256" key="1">
    <source>
        <dbReference type="SAM" id="MobiDB-lite"/>
    </source>
</evidence>
<evidence type="ECO:0000313" key="2">
    <source>
        <dbReference type="EMBL" id="KAK7820713.1"/>
    </source>
</evidence>
<gene>
    <name evidence="2" type="ORF">U0070_026257</name>
</gene>
<feature type="region of interest" description="Disordered" evidence="1">
    <location>
        <begin position="1"/>
        <end position="48"/>
    </location>
</feature>
<organism evidence="2 3">
    <name type="scientific">Myodes glareolus</name>
    <name type="common">Bank vole</name>
    <name type="synonym">Clethrionomys glareolus</name>
    <dbReference type="NCBI Taxonomy" id="447135"/>
    <lineage>
        <taxon>Eukaryota</taxon>
        <taxon>Metazoa</taxon>
        <taxon>Chordata</taxon>
        <taxon>Craniata</taxon>
        <taxon>Vertebrata</taxon>
        <taxon>Euteleostomi</taxon>
        <taxon>Mammalia</taxon>
        <taxon>Eutheria</taxon>
        <taxon>Euarchontoglires</taxon>
        <taxon>Glires</taxon>
        <taxon>Rodentia</taxon>
        <taxon>Myomorpha</taxon>
        <taxon>Muroidea</taxon>
        <taxon>Cricetidae</taxon>
        <taxon>Arvicolinae</taxon>
        <taxon>Myodes</taxon>
    </lineage>
</organism>
<comment type="caution">
    <text evidence="2">The sequence shown here is derived from an EMBL/GenBank/DDBJ whole genome shotgun (WGS) entry which is preliminary data.</text>
</comment>
<proteinExistence type="predicted"/>
<feature type="compositionally biased region" description="Acidic residues" evidence="1">
    <location>
        <begin position="17"/>
        <end position="28"/>
    </location>
</feature>
<dbReference type="AlphaFoldDB" id="A0AAW0J1V4"/>
<sequence length="80" mass="9042">MKQKRKGAKKKKRDEGEREAEMDDPQDGDEPHSSKDFSSLRTPAPWGDLSPAELMLLTIGDVIKQLIEAHELGRDIDLNK</sequence>
<dbReference type="EMBL" id="JBBHLL010000070">
    <property type="protein sequence ID" value="KAK7820713.1"/>
    <property type="molecule type" value="Genomic_DNA"/>
</dbReference>